<accession>E1ZZ08</accession>
<dbReference type="Gene3D" id="1.25.50.20">
    <property type="match status" value="1"/>
</dbReference>
<keyword evidence="4" id="KW-1185">Reference proteome</keyword>
<dbReference type="Pfam" id="PF11838">
    <property type="entry name" value="ERAP1_C"/>
    <property type="match status" value="1"/>
</dbReference>
<feature type="non-terminal residue" evidence="3">
    <location>
        <position position="86"/>
    </location>
</feature>
<dbReference type="InParanoid" id="E1ZZ08"/>
<protein>
    <submittedName>
        <fullName evidence="3">Aminopeptidase N</fullName>
    </submittedName>
</protein>
<organism evidence="4">
    <name type="scientific">Camponotus floridanus</name>
    <name type="common">Florida carpenter ant</name>
    <dbReference type="NCBI Taxonomy" id="104421"/>
    <lineage>
        <taxon>Eukaryota</taxon>
        <taxon>Metazoa</taxon>
        <taxon>Ecdysozoa</taxon>
        <taxon>Arthropoda</taxon>
        <taxon>Hexapoda</taxon>
        <taxon>Insecta</taxon>
        <taxon>Pterygota</taxon>
        <taxon>Neoptera</taxon>
        <taxon>Endopterygota</taxon>
        <taxon>Hymenoptera</taxon>
        <taxon>Apocrita</taxon>
        <taxon>Aculeata</taxon>
        <taxon>Formicoidea</taxon>
        <taxon>Formicidae</taxon>
        <taxon>Formicinae</taxon>
        <taxon>Camponotus</taxon>
    </lineage>
</organism>
<keyword evidence="3" id="KW-0378">Hydrolase</keyword>
<evidence type="ECO:0000259" key="2">
    <source>
        <dbReference type="Pfam" id="PF11838"/>
    </source>
</evidence>
<keyword evidence="3" id="KW-0031">Aminopeptidase</keyword>
<dbReference type="GO" id="GO:0042277">
    <property type="term" value="F:peptide binding"/>
    <property type="evidence" value="ECO:0007669"/>
    <property type="project" value="TreeGrafter"/>
</dbReference>
<dbReference type="EMBL" id="GL435250">
    <property type="protein sequence ID" value="EFN73575.1"/>
    <property type="molecule type" value="Genomic_DNA"/>
</dbReference>
<dbReference type="Proteomes" id="UP000000311">
    <property type="component" value="Unassembled WGS sequence"/>
</dbReference>
<dbReference type="PANTHER" id="PTHR11533:SF301">
    <property type="entry name" value="AMINOPEPTIDASE"/>
    <property type="match status" value="1"/>
</dbReference>
<name>E1ZZ08_CAMFO</name>
<feature type="non-terminal residue" evidence="3">
    <location>
        <position position="1"/>
    </location>
</feature>
<dbReference type="GO" id="GO:0005737">
    <property type="term" value="C:cytoplasm"/>
    <property type="evidence" value="ECO:0007669"/>
    <property type="project" value="TreeGrafter"/>
</dbReference>
<reference evidence="3 4" key="1">
    <citation type="journal article" date="2010" name="Science">
        <title>Genomic comparison of the ants Camponotus floridanus and Harpegnathos saltator.</title>
        <authorList>
            <person name="Bonasio R."/>
            <person name="Zhang G."/>
            <person name="Ye C."/>
            <person name="Mutti N.S."/>
            <person name="Fang X."/>
            <person name="Qin N."/>
            <person name="Donahue G."/>
            <person name="Yang P."/>
            <person name="Li Q."/>
            <person name="Li C."/>
            <person name="Zhang P."/>
            <person name="Huang Z."/>
            <person name="Berger S.L."/>
            <person name="Reinberg D."/>
            <person name="Wang J."/>
            <person name="Liebig J."/>
        </authorList>
    </citation>
    <scope>NUCLEOTIDE SEQUENCE [LARGE SCALE GENOMIC DNA]</scope>
    <source>
        <strain evidence="4">C129</strain>
    </source>
</reference>
<proteinExistence type="inferred from homology"/>
<dbReference type="AlphaFoldDB" id="E1ZZ08"/>
<dbReference type="GO" id="GO:0043171">
    <property type="term" value="P:peptide catabolic process"/>
    <property type="evidence" value="ECO:0007669"/>
    <property type="project" value="TreeGrafter"/>
</dbReference>
<dbReference type="GO" id="GO:0070006">
    <property type="term" value="F:metalloaminopeptidase activity"/>
    <property type="evidence" value="ECO:0007669"/>
    <property type="project" value="TreeGrafter"/>
</dbReference>
<dbReference type="InterPro" id="IPR024571">
    <property type="entry name" value="ERAP1-like_C_dom"/>
</dbReference>
<sequence>TGYYRVNYDAENWNRLSTYLNNKYLFGLLHFLNRAKIIDDTFHFVMSGQLNWTVFLKISQYLQHDTDYIAWYPMFKNLEYISNFFA</sequence>
<dbReference type="GO" id="GO:0006508">
    <property type="term" value="P:proteolysis"/>
    <property type="evidence" value="ECO:0007669"/>
    <property type="project" value="TreeGrafter"/>
</dbReference>
<dbReference type="GO" id="GO:0005615">
    <property type="term" value="C:extracellular space"/>
    <property type="evidence" value="ECO:0007669"/>
    <property type="project" value="TreeGrafter"/>
</dbReference>
<keyword evidence="3" id="KW-0645">Protease</keyword>
<evidence type="ECO:0000256" key="1">
    <source>
        <dbReference type="ARBA" id="ARBA00010136"/>
    </source>
</evidence>
<comment type="similarity">
    <text evidence="1">Belongs to the peptidase M1 family.</text>
</comment>
<dbReference type="InterPro" id="IPR050344">
    <property type="entry name" value="Peptidase_M1_aminopeptidases"/>
</dbReference>
<evidence type="ECO:0000313" key="4">
    <source>
        <dbReference type="Proteomes" id="UP000000311"/>
    </source>
</evidence>
<dbReference type="GO" id="GO:0016020">
    <property type="term" value="C:membrane"/>
    <property type="evidence" value="ECO:0007669"/>
    <property type="project" value="TreeGrafter"/>
</dbReference>
<dbReference type="PANTHER" id="PTHR11533">
    <property type="entry name" value="PROTEASE M1 ZINC METALLOPROTEASE"/>
    <property type="match status" value="1"/>
</dbReference>
<dbReference type="GO" id="GO:0008270">
    <property type="term" value="F:zinc ion binding"/>
    <property type="evidence" value="ECO:0007669"/>
    <property type="project" value="TreeGrafter"/>
</dbReference>
<feature type="domain" description="ERAP1-like C-terminal" evidence="2">
    <location>
        <begin position="1"/>
        <end position="85"/>
    </location>
</feature>
<gene>
    <name evidence="3" type="ORF">EAG_06996</name>
</gene>
<evidence type="ECO:0000313" key="3">
    <source>
        <dbReference type="EMBL" id="EFN73575.1"/>
    </source>
</evidence>